<dbReference type="Proteomes" id="UP000216339">
    <property type="component" value="Unassembled WGS sequence"/>
</dbReference>
<evidence type="ECO:0000256" key="1">
    <source>
        <dbReference type="ARBA" id="ARBA00001932"/>
    </source>
</evidence>
<dbReference type="RefSeq" id="WP_095511993.1">
    <property type="nucleotide sequence ID" value="NZ_MQWD01000001.1"/>
</dbReference>
<dbReference type="OrthoDB" id="9772484at2"/>
<dbReference type="PROSITE" id="PS51645">
    <property type="entry name" value="PHR_CRY_ALPHA_BETA"/>
    <property type="match status" value="1"/>
</dbReference>
<comment type="caution">
    <text evidence="3">The sequence shown here is derived from an EMBL/GenBank/DDBJ whole genome shotgun (WGS) entry which is preliminary data.</text>
</comment>
<dbReference type="Pfam" id="PF00875">
    <property type="entry name" value="DNA_photolyase"/>
    <property type="match status" value="1"/>
</dbReference>
<dbReference type="InterPro" id="IPR052219">
    <property type="entry name" value="Photolyase_Class-2"/>
</dbReference>
<dbReference type="SUPFAM" id="SSF48173">
    <property type="entry name" value="Cryptochrome/photolyase FAD-binding domain"/>
    <property type="match status" value="1"/>
</dbReference>
<organism evidence="3 4">
    <name type="scientific">Rubrivirga marina</name>
    <dbReference type="NCBI Taxonomy" id="1196024"/>
    <lineage>
        <taxon>Bacteria</taxon>
        <taxon>Pseudomonadati</taxon>
        <taxon>Rhodothermota</taxon>
        <taxon>Rhodothermia</taxon>
        <taxon>Rhodothermales</taxon>
        <taxon>Rubricoccaceae</taxon>
        <taxon>Rubrivirga</taxon>
    </lineage>
</organism>
<evidence type="ECO:0000313" key="3">
    <source>
        <dbReference type="EMBL" id="PAP78309.1"/>
    </source>
</evidence>
<sequence length="489" mass="54616">MTPLEILRQRTRRLTDHDVVGDADYVLCWLMQALRAEDNPAIDAAIALGNRLGKPVVVLHALENRYPYASHRLHRFILEASQELETGVEERGLRFVRWVRREGESEVDLVARLAERAAAVVVDDVPTFVTREYADGLADRLDRAVLAVDACCAVPQRAFDGHLGSTKAFRAAHTPLRDEHLSTDLRRDPDLGPYDGDLALDSEAIRDLDAAGLDALIAGCGVDMSVPPPDGWHGGRRAALDRLAHAVEHVLDRYTWTRNNPALPDGSTRLSPWMHFGVLSPREVARAALDAEADGDLHPAARYKFLDELLTWREFYHHQCRHVAGWSRFEGLPTKAKATLRAHADDPRPTLYSLDELAHGETDDETWNAAQKAFTVDGWMNNNLRMYWVAQLLPWRPTPEDAFATACYLNDRFSLDGRDASTYGGIRSGFGEARPWNERPIYGTVAGKTSAALRKRDGVPAWLAAQAARDVPFRAAIADDPPPAFDRYR</sequence>
<dbReference type="InterPro" id="IPR006050">
    <property type="entry name" value="DNA_photolyase_N"/>
</dbReference>
<protein>
    <recommendedName>
        <fullName evidence="2">Photolyase/cryptochrome alpha/beta domain-containing protein</fullName>
    </recommendedName>
</protein>
<dbReference type="EMBL" id="MQWD01000001">
    <property type="protein sequence ID" value="PAP78309.1"/>
    <property type="molecule type" value="Genomic_DNA"/>
</dbReference>
<dbReference type="AlphaFoldDB" id="A0A271J6N4"/>
<dbReference type="GO" id="GO:0003904">
    <property type="term" value="F:deoxyribodipyrimidine photo-lyase activity"/>
    <property type="evidence" value="ECO:0007669"/>
    <property type="project" value="TreeGrafter"/>
</dbReference>
<dbReference type="Gene3D" id="1.10.579.10">
    <property type="entry name" value="DNA Cyclobutane Dipyrimidine Photolyase, subunit A, domain 3"/>
    <property type="match status" value="1"/>
</dbReference>
<dbReference type="InterPro" id="IPR014729">
    <property type="entry name" value="Rossmann-like_a/b/a_fold"/>
</dbReference>
<reference evidence="3 4" key="1">
    <citation type="submission" date="2016-11" db="EMBL/GenBank/DDBJ databases">
        <title>Study of marine rhodopsin-containing bacteria.</title>
        <authorList>
            <person name="Yoshizawa S."/>
            <person name="Kumagai Y."/>
            <person name="Kogure K."/>
        </authorList>
    </citation>
    <scope>NUCLEOTIDE SEQUENCE [LARGE SCALE GENOMIC DNA]</scope>
    <source>
        <strain evidence="3 4">SAORIC-28</strain>
    </source>
</reference>
<dbReference type="PANTHER" id="PTHR10211">
    <property type="entry name" value="DEOXYRIBODIPYRIMIDINE PHOTOLYASE"/>
    <property type="match status" value="1"/>
</dbReference>
<name>A0A271J6N4_9BACT</name>
<comment type="cofactor">
    <cofactor evidence="1">
        <name>(6R)-5,10-methylene-5,6,7,8-tetrahydrofolate</name>
        <dbReference type="ChEBI" id="CHEBI:15636"/>
    </cofactor>
</comment>
<evidence type="ECO:0000313" key="4">
    <source>
        <dbReference type="Proteomes" id="UP000216339"/>
    </source>
</evidence>
<gene>
    <name evidence="3" type="ORF">BSZ37_18695</name>
</gene>
<dbReference type="InterPro" id="IPR036134">
    <property type="entry name" value="Crypto/Photolyase_FAD-like_sf"/>
</dbReference>
<dbReference type="GO" id="GO:0000719">
    <property type="term" value="P:photoreactive repair"/>
    <property type="evidence" value="ECO:0007669"/>
    <property type="project" value="TreeGrafter"/>
</dbReference>
<dbReference type="PANTHER" id="PTHR10211:SF0">
    <property type="entry name" value="DEOXYRIBODIPYRIMIDINE PHOTO-LYASE"/>
    <property type="match status" value="1"/>
</dbReference>
<proteinExistence type="predicted"/>
<keyword evidence="4" id="KW-1185">Reference proteome</keyword>
<feature type="domain" description="Photolyase/cryptochrome alpha/beta" evidence="2">
    <location>
        <begin position="24"/>
        <end position="156"/>
    </location>
</feature>
<accession>A0A271J6N4</accession>
<dbReference type="Gene3D" id="3.40.50.620">
    <property type="entry name" value="HUPs"/>
    <property type="match status" value="1"/>
</dbReference>
<dbReference type="SUPFAM" id="SSF52425">
    <property type="entry name" value="Cryptochrome/photolyase, N-terminal domain"/>
    <property type="match status" value="1"/>
</dbReference>
<dbReference type="Gene3D" id="1.25.40.80">
    <property type="match status" value="1"/>
</dbReference>
<dbReference type="InterPro" id="IPR036155">
    <property type="entry name" value="Crypto/Photolyase_N_sf"/>
</dbReference>
<evidence type="ECO:0000259" key="2">
    <source>
        <dbReference type="PROSITE" id="PS51645"/>
    </source>
</evidence>